<reference evidence="3 4" key="1">
    <citation type="submission" date="2016-10" db="EMBL/GenBank/DDBJ databases">
        <authorList>
            <person name="de Groot N.N."/>
        </authorList>
    </citation>
    <scope>NUCLEOTIDE SEQUENCE [LARGE SCALE GENOMIC DNA]</scope>
    <source>
        <strain evidence="3 4">DSM 22220</strain>
    </source>
</reference>
<feature type="region of interest" description="Disordered" evidence="1">
    <location>
        <begin position="1"/>
        <end position="24"/>
    </location>
</feature>
<keyword evidence="2" id="KW-1133">Transmembrane helix</keyword>
<keyword evidence="4" id="KW-1185">Reference proteome</keyword>
<dbReference type="OrthoDB" id="7632090at2"/>
<evidence type="ECO:0000313" key="3">
    <source>
        <dbReference type="EMBL" id="SDE85974.1"/>
    </source>
</evidence>
<evidence type="ECO:0000313" key="4">
    <source>
        <dbReference type="Proteomes" id="UP000199344"/>
    </source>
</evidence>
<proteinExistence type="predicted"/>
<feature type="transmembrane region" description="Helical" evidence="2">
    <location>
        <begin position="162"/>
        <end position="178"/>
    </location>
</feature>
<dbReference type="STRING" id="591205.SAMN05421538_1135"/>
<evidence type="ECO:0000256" key="1">
    <source>
        <dbReference type="SAM" id="MobiDB-lite"/>
    </source>
</evidence>
<accession>A0A1G7GCW6</accession>
<sequence>MHPDLPDRTRTSRPARREAQPDRRLRAQTAPIVAGMVAALVAVIVYLGALRGSWSFGEVLRDPAAEFGHPIYAGFVSYLGIAGWLIAATVTALAVAVRPGTARRLGPVCLLSVVLLLDDVLLLHDAVLPRFGIPEMVVLAAIAALAVAAMRPFLPDLRAGRLPGLLCALLLLVASLGVDTLLPSGDGAALFVEDMLKFAGIALWAGFWAQHVTWLLRAR</sequence>
<feature type="transmembrane region" description="Helical" evidence="2">
    <location>
        <begin position="71"/>
        <end position="96"/>
    </location>
</feature>
<dbReference type="EMBL" id="FNAH01000013">
    <property type="protein sequence ID" value="SDE85974.1"/>
    <property type="molecule type" value="Genomic_DNA"/>
</dbReference>
<name>A0A1G7GCW6_9RHOB</name>
<dbReference type="RefSeq" id="WP_143025699.1">
    <property type="nucleotide sequence ID" value="NZ_FNAH01000013.1"/>
</dbReference>
<feature type="transmembrane region" description="Helical" evidence="2">
    <location>
        <begin position="32"/>
        <end position="51"/>
    </location>
</feature>
<keyword evidence="2" id="KW-0472">Membrane</keyword>
<feature type="transmembrane region" description="Helical" evidence="2">
    <location>
        <begin position="133"/>
        <end position="150"/>
    </location>
</feature>
<dbReference type="Proteomes" id="UP000199344">
    <property type="component" value="Unassembled WGS sequence"/>
</dbReference>
<gene>
    <name evidence="3" type="ORF">SAMN05421538_1135</name>
</gene>
<keyword evidence="2" id="KW-0812">Transmembrane</keyword>
<evidence type="ECO:0000256" key="2">
    <source>
        <dbReference type="SAM" id="Phobius"/>
    </source>
</evidence>
<protein>
    <submittedName>
        <fullName evidence="3">Uncharacterized protein</fullName>
    </submittedName>
</protein>
<dbReference type="AlphaFoldDB" id="A0A1G7GCW6"/>
<feature type="transmembrane region" description="Helical" evidence="2">
    <location>
        <begin position="198"/>
        <end position="216"/>
    </location>
</feature>
<feature type="transmembrane region" description="Helical" evidence="2">
    <location>
        <begin position="108"/>
        <end position="127"/>
    </location>
</feature>
<organism evidence="3 4">
    <name type="scientific">Paracoccus isoporae</name>
    <dbReference type="NCBI Taxonomy" id="591205"/>
    <lineage>
        <taxon>Bacteria</taxon>
        <taxon>Pseudomonadati</taxon>
        <taxon>Pseudomonadota</taxon>
        <taxon>Alphaproteobacteria</taxon>
        <taxon>Rhodobacterales</taxon>
        <taxon>Paracoccaceae</taxon>
        <taxon>Paracoccus</taxon>
    </lineage>
</organism>